<organism evidence="2 3">
    <name type="scientific">Adonisia turfae CCMR0081</name>
    <dbReference type="NCBI Taxonomy" id="2292702"/>
    <lineage>
        <taxon>Bacteria</taxon>
        <taxon>Bacillati</taxon>
        <taxon>Cyanobacteriota</taxon>
        <taxon>Adonisia</taxon>
        <taxon>Adonisia turfae</taxon>
    </lineage>
</organism>
<evidence type="ECO:0000256" key="1">
    <source>
        <dbReference type="SAM" id="SignalP"/>
    </source>
</evidence>
<reference evidence="2 3" key="1">
    <citation type="journal article" date="2020" name="Microb. Ecol.">
        <title>Ecogenomics of the Marine Benthic Filamentous Cyanobacterium Adonisia.</title>
        <authorList>
            <person name="Walter J.M."/>
            <person name="Coutinho F.H."/>
            <person name="Leomil L."/>
            <person name="Hargreaves P.I."/>
            <person name="Campeao M.E."/>
            <person name="Vieira V.V."/>
            <person name="Silva B.S."/>
            <person name="Fistarol G.O."/>
            <person name="Salomon P.S."/>
            <person name="Sawabe T."/>
            <person name="Mino S."/>
            <person name="Hosokawa M."/>
            <person name="Miyashita H."/>
            <person name="Maruyama F."/>
            <person name="van Verk M.C."/>
            <person name="Dutilh B.E."/>
            <person name="Thompson C.C."/>
            <person name="Thompson F.L."/>
        </authorList>
    </citation>
    <scope>NUCLEOTIDE SEQUENCE [LARGE SCALE GENOMIC DNA]</scope>
    <source>
        <strain evidence="2 3">CCMR0081</strain>
    </source>
</reference>
<feature type="signal peptide" evidence="1">
    <location>
        <begin position="1"/>
        <end position="25"/>
    </location>
</feature>
<dbReference type="Proteomes" id="UP000481033">
    <property type="component" value="Unassembled WGS sequence"/>
</dbReference>
<protein>
    <submittedName>
        <fullName evidence="2">Uncharacterized protein</fullName>
    </submittedName>
</protein>
<dbReference type="AlphaFoldDB" id="A0A6M0RSP2"/>
<comment type="caution">
    <text evidence="2">The sequence shown here is derived from an EMBL/GenBank/DDBJ whole genome shotgun (WGS) entry which is preliminary data.</text>
</comment>
<dbReference type="EMBL" id="QXHD01000004">
    <property type="protein sequence ID" value="NEZ59274.1"/>
    <property type="molecule type" value="Genomic_DNA"/>
</dbReference>
<keyword evidence="3" id="KW-1185">Reference proteome</keyword>
<accession>A0A6M0RSP2</accession>
<dbReference type="RefSeq" id="WP_163702205.1">
    <property type="nucleotide sequence ID" value="NZ_QXHD01000004.1"/>
</dbReference>
<evidence type="ECO:0000313" key="3">
    <source>
        <dbReference type="Proteomes" id="UP000481033"/>
    </source>
</evidence>
<gene>
    <name evidence="2" type="ORF">DXZ20_27245</name>
</gene>
<sequence length="260" mass="28721">MTYRWSVHWSIPMGIVLLWAAPAPAKDIALTFDSPRAHPPQRIKNTDHNNAVSLSFAPKPQGAPVPVTQVLHTLDTLFHGGSNSLVARAVGSAEGTRTPDGGYTSAYYGHIDPGNHKWNLGSFSYQHGANSPGEADNKQLQRLYNQAIELRQQASAQQITLSLAEELNGIDLANQAPLAALDRGYINWLAKLYRRDNTNINLQTMSATDRIIWARTHAFLDPDSGHWNAPGLGNTLNSIRWDQARRQQAVQQAIEMNSSR</sequence>
<name>A0A6M0RSP2_9CYAN</name>
<proteinExistence type="predicted"/>
<feature type="chain" id="PRO_5026785353" evidence="1">
    <location>
        <begin position="26"/>
        <end position="260"/>
    </location>
</feature>
<evidence type="ECO:0000313" key="2">
    <source>
        <dbReference type="EMBL" id="NEZ59274.1"/>
    </source>
</evidence>
<keyword evidence="1" id="KW-0732">Signal</keyword>